<evidence type="ECO:0000313" key="3">
    <source>
        <dbReference type="Proteomes" id="UP000321353"/>
    </source>
</evidence>
<protein>
    <recommendedName>
        <fullName evidence="4">Squalene--hopene cyclase</fullName>
    </recommendedName>
</protein>
<feature type="signal peptide" evidence="1">
    <location>
        <begin position="1"/>
        <end position="22"/>
    </location>
</feature>
<sequence precursor="true">MVTKILSFAFLCVACLLTSVVAADSPSATVDAGKPIAQDKAIDYLKREGQRWIDKQGCVSCHQIPAMLWSLHAAQSRGLGESERPGVPDQDLKRWTQWSTDAVNFVKPHQRKDVDVEKTLAGNIDTMAALMLAIPDDAETSWRDQFAAKLCSEQADDGSWKACGQLPAQKRPKLETAQATTLWVTLALLRHGSEAFDLASAIRFADSGPEAVSTEWYAVRMMVAAEQDPESTDGFRDKLLSRQRSDGGWGWITSESSDALATGLALYALAESGETESREITHARRFLRDSQGPLGEWQVPGTKASAKGKPTPTSTYWGTAWALVGLLSTRS</sequence>
<dbReference type="KEGG" id="smam:Mal15_43720"/>
<proteinExistence type="predicted"/>
<evidence type="ECO:0000313" key="2">
    <source>
        <dbReference type="EMBL" id="QEG00302.1"/>
    </source>
</evidence>
<dbReference type="EMBL" id="CP036264">
    <property type="protein sequence ID" value="QEG00302.1"/>
    <property type="molecule type" value="Genomic_DNA"/>
</dbReference>
<dbReference type="Gene3D" id="1.50.10.20">
    <property type="match status" value="1"/>
</dbReference>
<accession>A0A5B9MGC0</accession>
<dbReference type="Proteomes" id="UP000321353">
    <property type="component" value="Chromosome"/>
</dbReference>
<dbReference type="InterPro" id="IPR008930">
    <property type="entry name" value="Terpenoid_cyclase/PrenylTrfase"/>
</dbReference>
<reference evidence="2 3" key="1">
    <citation type="submission" date="2019-02" db="EMBL/GenBank/DDBJ databases">
        <title>Planctomycetal bacteria perform biofilm scaping via a novel small molecule.</title>
        <authorList>
            <person name="Jeske O."/>
            <person name="Boedeker C."/>
            <person name="Wiegand S."/>
            <person name="Breitling P."/>
            <person name="Kallscheuer N."/>
            <person name="Jogler M."/>
            <person name="Rohde M."/>
            <person name="Petersen J."/>
            <person name="Medema M.H."/>
            <person name="Surup F."/>
            <person name="Jogler C."/>
        </authorList>
    </citation>
    <scope>NUCLEOTIDE SEQUENCE [LARGE SCALE GENOMIC DNA]</scope>
    <source>
        <strain evidence="2 3">Mal15</strain>
    </source>
</reference>
<dbReference type="AlphaFoldDB" id="A0A5B9MGC0"/>
<keyword evidence="3" id="KW-1185">Reference proteome</keyword>
<dbReference type="RefSeq" id="WP_147869563.1">
    <property type="nucleotide sequence ID" value="NZ_CP036264.1"/>
</dbReference>
<evidence type="ECO:0008006" key="4">
    <source>
        <dbReference type="Google" id="ProtNLM"/>
    </source>
</evidence>
<feature type="chain" id="PRO_5023112901" description="Squalene--hopene cyclase" evidence="1">
    <location>
        <begin position="23"/>
        <end position="331"/>
    </location>
</feature>
<evidence type="ECO:0000256" key="1">
    <source>
        <dbReference type="SAM" id="SignalP"/>
    </source>
</evidence>
<name>A0A5B9MGC0_9BACT</name>
<keyword evidence="1" id="KW-0732">Signal</keyword>
<dbReference type="SUPFAM" id="SSF48239">
    <property type="entry name" value="Terpenoid cyclases/Protein prenyltransferases"/>
    <property type="match status" value="1"/>
</dbReference>
<organism evidence="2 3">
    <name type="scientific">Stieleria maiorica</name>
    <dbReference type="NCBI Taxonomy" id="2795974"/>
    <lineage>
        <taxon>Bacteria</taxon>
        <taxon>Pseudomonadati</taxon>
        <taxon>Planctomycetota</taxon>
        <taxon>Planctomycetia</taxon>
        <taxon>Pirellulales</taxon>
        <taxon>Pirellulaceae</taxon>
        <taxon>Stieleria</taxon>
    </lineage>
</organism>
<gene>
    <name evidence="2" type="ORF">Mal15_43720</name>
</gene>